<evidence type="ECO:0000313" key="6">
    <source>
        <dbReference type="EMBL" id="KAG7393985.1"/>
    </source>
</evidence>
<evidence type="ECO:0000256" key="5">
    <source>
        <dbReference type="RuleBase" id="RU367124"/>
    </source>
</evidence>
<comment type="caution">
    <text evidence="6">The sequence shown here is derived from an EMBL/GenBank/DDBJ whole genome shotgun (WGS) entry which is preliminary data.</text>
</comment>
<feature type="chain" id="PRO_5044949288" description="RxLR effector protein" evidence="5">
    <location>
        <begin position="24"/>
        <end position="135"/>
    </location>
</feature>
<dbReference type="Pfam" id="PF16810">
    <property type="entry name" value="RXLR"/>
    <property type="match status" value="1"/>
</dbReference>
<dbReference type="InterPro" id="IPR031825">
    <property type="entry name" value="RXLR"/>
</dbReference>
<accession>A0A8T1WL11</accession>
<evidence type="ECO:0000313" key="7">
    <source>
        <dbReference type="Proteomes" id="UP000693981"/>
    </source>
</evidence>
<keyword evidence="7" id="KW-1185">Reference proteome</keyword>
<sequence>MRLHYISLLLAAILLTGIGIATADSTTTQPEPPREFQSIAADVNDNTKRNLRSANTQVTNNHVTRRLATLKDLFKFEKWIIQNGLDPDMLFKKWGFHKLGVMERQYHPEWETYKDFARFYHMLMATAKYKIDLAN</sequence>
<comment type="domain">
    <text evidence="5">The RxLR-dEER motif acts to carry the protein into the host cell cytoplasm through binding to cell surface phosphatidylinositol-3-phosphate.</text>
</comment>
<feature type="signal peptide" evidence="5">
    <location>
        <begin position="1"/>
        <end position="23"/>
    </location>
</feature>
<reference evidence="6" key="1">
    <citation type="submission" date="2021-02" db="EMBL/GenBank/DDBJ databases">
        <authorList>
            <person name="Palmer J.M."/>
        </authorList>
    </citation>
    <scope>NUCLEOTIDE SEQUENCE</scope>
    <source>
        <strain evidence="6">SCRP23</strain>
    </source>
</reference>
<gene>
    <name evidence="6" type="ORF">PHYBOEH_005940</name>
</gene>
<evidence type="ECO:0000256" key="3">
    <source>
        <dbReference type="ARBA" id="ARBA00022525"/>
    </source>
</evidence>
<dbReference type="Proteomes" id="UP000693981">
    <property type="component" value="Unassembled WGS sequence"/>
</dbReference>
<dbReference type="AlphaFoldDB" id="A0A8T1WL11"/>
<organism evidence="6 7">
    <name type="scientific">Phytophthora boehmeriae</name>
    <dbReference type="NCBI Taxonomy" id="109152"/>
    <lineage>
        <taxon>Eukaryota</taxon>
        <taxon>Sar</taxon>
        <taxon>Stramenopiles</taxon>
        <taxon>Oomycota</taxon>
        <taxon>Peronosporomycetes</taxon>
        <taxon>Peronosporales</taxon>
        <taxon>Peronosporaceae</taxon>
        <taxon>Phytophthora</taxon>
    </lineage>
</organism>
<comment type="subcellular location">
    <subcellularLocation>
        <location evidence="1 5">Secreted</location>
    </subcellularLocation>
</comment>
<evidence type="ECO:0000256" key="4">
    <source>
        <dbReference type="ARBA" id="ARBA00022729"/>
    </source>
</evidence>
<evidence type="ECO:0000256" key="2">
    <source>
        <dbReference type="ARBA" id="ARBA00010400"/>
    </source>
</evidence>
<proteinExistence type="inferred from homology"/>
<protein>
    <recommendedName>
        <fullName evidence="5">RxLR effector protein</fullName>
    </recommendedName>
</protein>
<dbReference type="EMBL" id="JAGDFL010000309">
    <property type="protein sequence ID" value="KAG7393985.1"/>
    <property type="molecule type" value="Genomic_DNA"/>
</dbReference>
<keyword evidence="3 5" id="KW-0964">Secreted</keyword>
<dbReference type="OrthoDB" id="129884at2759"/>
<comment type="function">
    <text evidence="5">Effector that suppresses plant defense responses during pathogen infection.</text>
</comment>
<name>A0A8T1WL11_9STRA</name>
<evidence type="ECO:0000256" key="1">
    <source>
        <dbReference type="ARBA" id="ARBA00004613"/>
    </source>
</evidence>
<comment type="similarity">
    <text evidence="2 5">Belongs to the RxLR effector family.</text>
</comment>
<keyword evidence="4 5" id="KW-0732">Signal</keyword>